<dbReference type="AlphaFoldDB" id="A0A5C6CES8"/>
<dbReference type="PROSITE" id="PS50994">
    <property type="entry name" value="INTEGRASE"/>
    <property type="match status" value="1"/>
</dbReference>
<dbReference type="Proteomes" id="UP000318437">
    <property type="component" value="Unassembled WGS sequence"/>
</dbReference>
<dbReference type="InterPro" id="IPR001584">
    <property type="entry name" value="Integrase_cat-core"/>
</dbReference>
<dbReference type="InterPro" id="IPR050900">
    <property type="entry name" value="Transposase_IS3/IS150/IS904"/>
</dbReference>
<evidence type="ECO:0000259" key="1">
    <source>
        <dbReference type="PROSITE" id="PS50994"/>
    </source>
</evidence>
<gene>
    <name evidence="2" type="ORF">Pla144_45020</name>
</gene>
<feature type="domain" description="Integrase catalytic" evidence="1">
    <location>
        <begin position="167"/>
        <end position="348"/>
    </location>
</feature>
<organism evidence="2 3">
    <name type="scientific">Bythopirellula polymerisocia</name>
    <dbReference type="NCBI Taxonomy" id="2528003"/>
    <lineage>
        <taxon>Bacteria</taxon>
        <taxon>Pseudomonadati</taxon>
        <taxon>Planctomycetota</taxon>
        <taxon>Planctomycetia</taxon>
        <taxon>Pirellulales</taxon>
        <taxon>Lacipirellulaceae</taxon>
        <taxon>Bythopirellula</taxon>
    </lineage>
</organism>
<dbReference type="GO" id="GO:0015074">
    <property type="term" value="P:DNA integration"/>
    <property type="evidence" value="ECO:0007669"/>
    <property type="project" value="InterPro"/>
</dbReference>
<proteinExistence type="predicted"/>
<dbReference type="InterPro" id="IPR036397">
    <property type="entry name" value="RNaseH_sf"/>
</dbReference>
<name>A0A5C6CES8_9BACT</name>
<evidence type="ECO:0000313" key="3">
    <source>
        <dbReference type="Proteomes" id="UP000318437"/>
    </source>
</evidence>
<sequence>MQQCKKIVIPLIPMWNDKGFHTMTGWFSPFLFFLARCTENELRRQIEFLKAENEMLRQRVPKLRIFLGREERERLLKLGDAIGPGASRLITIVHRRTYQRWVREKALGNPAKKMGRPPTVEPIRQVVIRLARETGWGYRRILGELRKLRIQFVSRTTIKNILKEEGIKPGPRRGSGTWDEFLMAHVDTLWQVDFFSKMVWTPTGLRQAFVLAFIHVGTRRVFCSPCSFKPDAKWMVRQAEAVVERARDAGLMMTYLIRDRDGMYIREFDQVFKDMGCRVKPTAPRAPNQNAFIERWVKSIKFECINYFIVFGKKHLDYIVSSYVEHYNEVRPHQSLGNRPLTGKWPEFDDPLTDSVQIVCHESLGGILRHYERVAA</sequence>
<dbReference type="EMBL" id="SJPS01000009">
    <property type="protein sequence ID" value="TWU21806.1"/>
    <property type="molecule type" value="Genomic_DNA"/>
</dbReference>
<dbReference type="GO" id="GO:0003676">
    <property type="term" value="F:nucleic acid binding"/>
    <property type="evidence" value="ECO:0007669"/>
    <property type="project" value="InterPro"/>
</dbReference>
<keyword evidence="3" id="KW-1185">Reference proteome</keyword>
<dbReference type="Pfam" id="PF13683">
    <property type="entry name" value="rve_3"/>
    <property type="match status" value="1"/>
</dbReference>
<accession>A0A5C6CES8</accession>
<dbReference type="SUPFAM" id="SSF53098">
    <property type="entry name" value="Ribonuclease H-like"/>
    <property type="match status" value="1"/>
</dbReference>
<reference evidence="2 3" key="1">
    <citation type="submission" date="2019-02" db="EMBL/GenBank/DDBJ databases">
        <title>Deep-cultivation of Planctomycetes and their phenomic and genomic characterization uncovers novel biology.</title>
        <authorList>
            <person name="Wiegand S."/>
            <person name="Jogler M."/>
            <person name="Boedeker C."/>
            <person name="Pinto D."/>
            <person name="Vollmers J."/>
            <person name="Rivas-Marin E."/>
            <person name="Kohn T."/>
            <person name="Peeters S.H."/>
            <person name="Heuer A."/>
            <person name="Rast P."/>
            <person name="Oberbeckmann S."/>
            <person name="Bunk B."/>
            <person name="Jeske O."/>
            <person name="Meyerdierks A."/>
            <person name="Storesund J.E."/>
            <person name="Kallscheuer N."/>
            <person name="Luecker S."/>
            <person name="Lage O.M."/>
            <person name="Pohl T."/>
            <person name="Merkel B.J."/>
            <person name="Hornburger P."/>
            <person name="Mueller R.-W."/>
            <person name="Bruemmer F."/>
            <person name="Labrenz M."/>
            <person name="Spormann A.M."/>
            <person name="Op Den Camp H."/>
            <person name="Overmann J."/>
            <person name="Amann R."/>
            <person name="Jetten M.S.M."/>
            <person name="Mascher T."/>
            <person name="Medema M.H."/>
            <person name="Devos D.P."/>
            <person name="Kaster A.-K."/>
            <person name="Ovreas L."/>
            <person name="Rohde M."/>
            <person name="Galperin M.Y."/>
            <person name="Jogler C."/>
        </authorList>
    </citation>
    <scope>NUCLEOTIDE SEQUENCE [LARGE SCALE GENOMIC DNA]</scope>
    <source>
        <strain evidence="2 3">Pla144</strain>
    </source>
</reference>
<dbReference type="PANTHER" id="PTHR46889">
    <property type="entry name" value="TRANSPOSASE INSF FOR INSERTION SEQUENCE IS3B-RELATED"/>
    <property type="match status" value="1"/>
</dbReference>
<protein>
    <submittedName>
        <fullName evidence="2">Integrase core domain protein</fullName>
    </submittedName>
</protein>
<evidence type="ECO:0000313" key="2">
    <source>
        <dbReference type="EMBL" id="TWU21806.1"/>
    </source>
</evidence>
<dbReference type="PANTHER" id="PTHR46889:SF4">
    <property type="entry name" value="TRANSPOSASE INSO FOR INSERTION SEQUENCE ELEMENT IS911B-RELATED"/>
    <property type="match status" value="1"/>
</dbReference>
<dbReference type="Gene3D" id="3.30.420.10">
    <property type="entry name" value="Ribonuclease H-like superfamily/Ribonuclease H"/>
    <property type="match status" value="1"/>
</dbReference>
<dbReference type="InterPro" id="IPR012337">
    <property type="entry name" value="RNaseH-like_sf"/>
</dbReference>
<dbReference type="OrthoDB" id="239066at2"/>
<dbReference type="RefSeq" id="WP_146452754.1">
    <property type="nucleotide sequence ID" value="NZ_SJPS01000009.1"/>
</dbReference>
<comment type="caution">
    <text evidence="2">The sequence shown here is derived from an EMBL/GenBank/DDBJ whole genome shotgun (WGS) entry which is preliminary data.</text>
</comment>